<evidence type="ECO:0000259" key="1">
    <source>
        <dbReference type="Pfam" id="PF01431"/>
    </source>
</evidence>
<dbReference type="SUPFAM" id="SSF55486">
    <property type="entry name" value="Metalloproteases ('zincins'), catalytic domain"/>
    <property type="match status" value="1"/>
</dbReference>
<accession>A0A0M1LYU9</accession>
<organism evidence="2 5">
    <name type="scientific">Clostridium botulinum</name>
    <dbReference type="NCBI Taxonomy" id="1491"/>
    <lineage>
        <taxon>Bacteria</taxon>
        <taxon>Bacillati</taxon>
        <taxon>Bacillota</taxon>
        <taxon>Clostridia</taxon>
        <taxon>Eubacteriales</taxon>
        <taxon>Clostridiaceae</taxon>
        <taxon>Clostridium</taxon>
    </lineage>
</organism>
<gene>
    <name evidence="2" type="ORF">EXM65_18515</name>
    <name evidence="3" type="ORF">FC774_17640</name>
    <name evidence="4" type="ORF">FDB51_17825</name>
</gene>
<sequence>MELHLLKNDVHSPKKVRVNTVLSQFEDFYNAYCIKQGGDMYISQ</sequence>
<dbReference type="EMBL" id="SWVK01000046">
    <property type="protein sequence ID" value="NFN36917.1"/>
    <property type="molecule type" value="Genomic_DNA"/>
</dbReference>
<dbReference type="Proteomes" id="UP000476820">
    <property type="component" value="Unassembled WGS sequence"/>
</dbReference>
<dbReference type="GO" id="GO:0006508">
    <property type="term" value="P:proteolysis"/>
    <property type="evidence" value="ECO:0007669"/>
    <property type="project" value="InterPro"/>
</dbReference>
<evidence type="ECO:0000313" key="4">
    <source>
        <dbReference type="EMBL" id="NFN36917.1"/>
    </source>
</evidence>
<dbReference type="InterPro" id="IPR018497">
    <property type="entry name" value="Peptidase_M13_C"/>
</dbReference>
<comment type="caution">
    <text evidence="2">The sequence shown here is derived from an EMBL/GenBank/DDBJ whole genome shotgun (WGS) entry which is preliminary data.</text>
</comment>
<reference evidence="2 5" key="1">
    <citation type="submission" date="2019-02" db="EMBL/GenBank/DDBJ databases">
        <title>Genome sequencing of Clostridium botulinum clinical isolates.</title>
        <authorList>
            <person name="Brunt J."/>
            <person name="Van Vliet A.H.M."/>
            <person name="Stringer S.C."/>
            <person name="Grant K.A."/>
            <person name="Carter A.C."/>
            <person name="Peck M.W."/>
        </authorList>
    </citation>
    <scope>NUCLEOTIDE SEQUENCE [LARGE SCALE GENOMIC DNA]</scope>
    <source>
        <strain evidence="2 5">H113700579</strain>
    </source>
</reference>
<feature type="domain" description="Peptidase M13 C-terminal" evidence="1">
    <location>
        <begin position="3"/>
        <end position="43"/>
    </location>
</feature>
<evidence type="ECO:0000313" key="6">
    <source>
        <dbReference type="Proteomes" id="UP000473681"/>
    </source>
</evidence>
<dbReference type="GO" id="GO:0004222">
    <property type="term" value="F:metalloendopeptidase activity"/>
    <property type="evidence" value="ECO:0007669"/>
    <property type="project" value="InterPro"/>
</dbReference>
<dbReference type="EMBL" id="SWOV01000104">
    <property type="protein sequence ID" value="NFF89642.1"/>
    <property type="molecule type" value="Genomic_DNA"/>
</dbReference>
<dbReference type="EMBL" id="SGKU01000090">
    <property type="protein sequence ID" value="NFA44490.1"/>
    <property type="molecule type" value="Genomic_DNA"/>
</dbReference>
<dbReference type="AlphaFoldDB" id="A0A0M1LYU9"/>
<dbReference type="Proteomes" id="UP000472355">
    <property type="component" value="Unassembled WGS sequence"/>
</dbReference>
<proteinExistence type="predicted"/>
<dbReference type="InterPro" id="IPR024079">
    <property type="entry name" value="MetalloPept_cat_dom_sf"/>
</dbReference>
<protein>
    <submittedName>
        <fullName evidence="3">M13 family metallopeptidase</fullName>
    </submittedName>
</protein>
<name>A0A0M1LYU9_CLOBO</name>
<dbReference type="Proteomes" id="UP000473681">
    <property type="component" value="Unassembled WGS sequence"/>
</dbReference>
<evidence type="ECO:0000313" key="2">
    <source>
        <dbReference type="EMBL" id="NFA44490.1"/>
    </source>
</evidence>
<evidence type="ECO:0000313" key="5">
    <source>
        <dbReference type="Proteomes" id="UP000472355"/>
    </source>
</evidence>
<dbReference type="OrthoDB" id="9775677at2"/>
<evidence type="ECO:0000313" key="7">
    <source>
        <dbReference type="Proteomes" id="UP000476820"/>
    </source>
</evidence>
<dbReference type="Pfam" id="PF01431">
    <property type="entry name" value="Peptidase_M13"/>
    <property type="match status" value="1"/>
</dbReference>
<dbReference type="Gene3D" id="3.40.390.10">
    <property type="entry name" value="Collagenase (Catalytic Domain)"/>
    <property type="match status" value="1"/>
</dbReference>
<evidence type="ECO:0000313" key="3">
    <source>
        <dbReference type="EMBL" id="NFF89642.1"/>
    </source>
</evidence>
<reference evidence="6 7" key="2">
    <citation type="submission" date="2019-04" db="EMBL/GenBank/DDBJ databases">
        <title>Genome sequencing of Clostridium botulinum Groups I-IV and Clostridium butyricum.</title>
        <authorList>
            <person name="Brunt J."/>
            <person name="Van Vliet A.H.M."/>
            <person name="Stringer S.C."/>
            <person name="Carter A.T."/>
            <person name="Peck M.W."/>
        </authorList>
    </citation>
    <scope>NUCLEOTIDE SEQUENCE [LARGE SCALE GENOMIC DNA]</scope>
    <source>
        <strain evidence="3 7">1605</strain>
        <strain evidence="4 6">CB-K-33E</strain>
    </source>
</reference>